<protein>
    <submittedName>
        <fullName evidence="4">Putative hydrolase of the HAD superfamily</fullName>
    </submittedName>
</protein>
<evidence type="ECO:0000256" key="2">
    <source>
        <dbReference type="ARBA" id="ARBA00022801"/>
    </source>
</evidence>
<keyword evidence="3" id="KW-0460">Magnesium</keyword>
<proteinExistence type="predicted"/>
<evidence type="ECO:0000313" key="5">
    <source>
        <dbReference type="Proteomes" id="UP000319555"/>
    </source>
</evidence>
<organism evidence="4 5">
    <name type="scientific">Ruegeria faecimaris</name>
    <dbReference type="NCBI Taxonomy" id="686389"/>
    <lineage>
        <taxon>Bacteria</taxon>
        <taxon>Pseudomonadati</taxon>
        <taxon>Pseudomonadota</taxon>
        <taxon>Alphaproteobacteria</taxon>
        <taxon>Rhodobacterales</taxon>
        <taxon>Roseobacteraceae</taxon>
        <taxon>Ruegeria</taxon>
    </lineage>
</organism>
<evidence type="ECO:0000313" key="4">
    <source>
        <dbReference type="EMBL" id="SMO61227.1"/>
    </source>
</evidence>
<keyword evidence="5" id="KW-1185">Reference proteome</keyword>
<dbReference type="InterPro" id="IPR023214">
    <property type="entry name" value="HAD_sf"/>
</dbReference>
<dbReference type="EMBL" id="FXTE01000003">
    <property type="protein sequence ID" value="SMO61227.1"/>
    <property type="molecule type" value="Genomic_DNA"/>
</dbReference>
<dbReference type="AlphaFoldDB" id="A0A521CP49"/>
<dbReference type="GO" id="GO:0016791">
    <property type="term" value="F:phosphatase activity"/>
    <property type="evidence" value="ECO:0007669"/>
    <property type="project" value="TreeGrafter"/>
</dbReference>
<dbReference type="Proteomes" id="UP000319555">
    <property type="component" value="Unassembled WGS sequence"/>
</dbReference>
<reference evidence="4 5" key="1">
    <citation type="submission" date="2017-05" db="EMBL/GenBank/DDBJ databases">
        <authorList>
            <person name="Varghese N."/>
            <person name="Submissions S."/>
        </authorList>
    </citation>
    <scope>NUCLEOTIDE SEQUENCE [LARGE SCALE GENOMIC DNA]</scope>
    <source>
        <strain evidence="4 5">DSM 28009</strain>
    </source>
</reference>
<dbReference type="GO" id="GO:0046872">
    <property type="term" value="F:metal ion binding"/>
    <property type="evidence" value="ECO:0007669"/>
    <property type="project" value="UniProtKB-KW"/>
</dbReference>
<evidence type="ECO:0000256" key="1">
    <source>
        <dbReference type="ARBA" id="ARBA00022723"/>
    </source>
</evidence>
<evidence type="ECO:0000256" key="3">
    <source>
        <dbReference type="ARBA" id="ARBA00022842"/>
    </source>
</evidence>
<dbReference type="Gene3D" id="1.10.150.520">
    <property type="match status" value="1"/>
</dbReference>
<dbReference type="Pfam" id="PF00702">
    <property type="entry name" value="Hydrolase"/>
    <property type="match status" value="1"/>
</dbReference>
<dbReference type="OrthoDB" id="148966at2"/>
<name>A0A521CP49_9RHOB</name>
<accession>A0A521CP49</accession>
<dbReference type="InterPro" id="IPR051400">
    <property type="entry name" value="HAD-like_hydrolase"/>
</dbReference>
<dbReference type="InterPro" id="IPR036412">
    <property type="entry name" value="HAD-like_sf"/>
</dbReference>
<dbReference type="PANTHER" id="PTHR46470:SF2">
    <property type="entry name" value="GLYCERALDEHYDE 3-PHOSPHATE PHOSPHATASE"/>
    <property type="match status" value="1"/>
</dbReference>
<dbReference type="RefSeq" id="WP_142636235.1">
    <property type="nucleotide sequence ID" value="NZ_CANMQC010000003.1"/>
</dbReference>
<dbReference type="SUPFAM" id="SSF56784">
    <property type="entry name" value="HAD-like"/>
    <property type="match status" value="1"/>
</dbReference>
<dbReference type="PANTHER" id="PTHR46470">
    <property type="entry name" value="N-ACYLNEURAMINATE-9-PHOSPHATASE"/>
    <property type="match status" value="1"/>
</dbReference>
<keyword evidence="2 4" id="KW-0378">Hydrolase</keyword>
<gene>
    <name evidence="4" type="ORF">SAMN06265380_103134</name>
</gene>
<keyword evidence="1" id="KW-0479">Metal-binding</keyword>
<dbReference type="Gene3D" id="3.40.50.1000">
    <property type="entry name" value="HAD superfamily/HAD-like"/>
    <property type="match status" value="1"/>
</dbReference>
<sequence>MLVFDLDDTLYLERDFAFSGYNWLNGWVHEKTGTEGFGQRCQAAYNEGERRRIFNVACAQTGLDATDSFIQDLISKYRSHPPLISLCEDAERFLTNADQPMGLITDGPEKMQRNKIAALDLDRFIAHIRPTGAWPDGYGKPHPRAYEEMELAAQNPRRMVYVADNPAKDFITPNARGWRTVQILRPGAVHDPIPPSTQHTAYATVTSLDQLTEVLSDL</sequence>